<dbReference type="Pfam" id="PF14604">
    <property type="entry name" value="SH3_9"/>
    <property type="match status" value="1"/>
</dbReference>
<dbReference type="Pfam" id="PF15410">
    <property type="entry name" value="PH_9"/>
    <property type="match status" value="1"/>
</dbReference>
<dbReference type="PROSITE" id="PS50003">
    <property type="entry name" value="PH_DOMAIN"/>
    <property type="match status" value="1"/>
</dbReference>
<dbReference type="InterPro" id="IPR018159">
    <property type="entry name" value="Spectrin/alpha-actinin"/>
</dbReference>
<dbReference type="PROSITE" id="PS00020">
    <property type="entry name" value="ACTININ_2"/>
    <property type="match status" value="1"/>
</dbReference>
<dbReference type="SMART" id="SM00033">
    <property type="entry name" value="CH"/>
    <property type="match status" value="2"/>
</dbReference>
<evidence type="ECO:0000256" key="3">
    <source>
        <dbReference type="ARBA" id="ARBA00022443"/>
    </source>
</evidence>
<evidence type="ECO:0000256" key="7">
    <source>
        <dbReference type="ARBA" id="ARBA00022658"/>
    </source>
</evidence>
<feature type="coiled-coil region" evidence="12">
    <location>
        <begin position="2514"/>
        <end position="2541"/>
    </location>
</feature>
<dbReference type="Pfam" id="PF00307">
    <property type="entry name" value="CH"/>
    <property type="match status" value="2"/>
</dbReference>
<dbReference type="SMART" id="SM00233">
    <property type="entry name" value="PH"/>
    <property type="match status" value="1"/>
</dbReference>
<feature type="domain" description="PH" evidence="15">
    <location>
        <begin position="3743"/>
        <end position="3845"/>
    </location>
</feature>
<evidence type="ECO:0000313" key="17">
    <source>
        <dbReference type="Proteomes" id="UP000695000"/>
    </source>
</evidence>
<name>A0ABM1N151_NICVS</name>
<keyword evidence="9" id="KW-0677">Repeat</keyword>
<evidence type="ECO:0000256" key="2">
    <source>
        <dbReference type="ARBA" id="ARBA00006826"/>
    </source>
</evidence>
<dbReference type="InterPro" id="IPR001452">
    <property type="entry name" value="SH3_domain"/>
</dbReference>
<dbReference type="InterPro" id="IPR001605">
    <property type="entry name" value="PH_dom-spectrin-type"/>
</dbReference>
<protein>
    <submittedName>
        <fullName evidence="18">Spectrin alpha chain, non-erythrocytic 1 isoform X1</fullName>
    </submittedName>
</protein>
<feature type="coiled-coil region" evidence="12">
    <location>
        <begin position="772"/>
        <end position="806"/>
    </location>
</feature>
<dbReference type="InterPro" id="IPR011993">
    <property type="entry name" value="PH-like_dom_sf"/>
</dbReference>
<keyword evidence="7" id="KW-0344">Guanine-nucleotide releasing factor</keyword>
<feature type="region of interest" description="Disordered" evidence="13">
    <location>
        <begin position="937"/>
        <end position="959"/>
    </location>
</feature>
<dbReference type="InterPro" id="IPR001715">
    <property type="entry name" value="CH_dom"/>
</dbReference>
<dbReference type="InterPro" id="IPR001589">
    <property type="entry name" value="Actinin_actin-bd_CS"/>
</dbReference>
<feature type="compositionally biased region" description="Polar residues" evidence="13">
    <location>
        <begin position="3867"/>
        <end position="3877"/>
    </location>
</feature>
<keyword evidence="12" id="KW-0175">Coiled coil</keyword>
<dbReference type="PROSITE" id="PS50021">
    <property type="entry name" value="CH"/>
    <property type="match status" value="2"/>
</dbReference>
<dbReference type="GeneID" id="108565542"/>
<evidence type="ECO:0000259" key="16">
    <source>
        <dbReference type="PROSITE" id="PS50021"/>
    </source>
</evidence>
<keyword evidence="5" id="KW-0963">Cytoplasm</keyword>
<dbReference type="SUPFAM" id="SSF50729">
    <property type="entry name" value="PH domain-like"/>
    <property type="match status" value="1"/>
</dbReference>
<dbReference type="RefSeq" id="XP_017780551.1">
    <property type="nucleotide sequence ID" value="XM_017925062.1"/>
</dbReference>
<feature type="coiled-coil region" evidence="12">
    <location>
        <begin position="1114"/>
        <end position="1141"/>
    </location>
</feature>
<dbReference type="CDD" id="cd00176">
    <property type="entry name" value="SPEC"/>
    <property type="match status" value="17"/>
</dbReference>
<dbReference type="SMART" id="SM00150">
    <property type="entry name" value="SPEC"/>
    <property type="match status" value="30"/>
</dbReference>
<feature type="coiled-coil region" evidence="12">
    <location>
        <begin position="1217"/>
        <end position="1247"/>
    </location>
</feature>
<feature type="compositionally biased region" description="Polar residues" evidence="13">
    <location>
        <begin position="3889"/>
        <end position="3899"/>
    </location>
</feature>
<keyword evidence="4" id="KW-0117">Actin capping</keyword>
<dbReference type="Gene3D" id="1.20.58.60">
    <property type="match status" value="24"/>
</dbReference>
<feature type="compositionally biased region" description="Pro residues" evidence="13">
    <location>
        <begin position="3906"/>
        <end position="3919"/>
    </location>
</feature>
<reference evidence="18" key="1">
    <citation type="submission" date="2025-08" db="UniProtKB">
        <authorList>
            <consortium name="RefSeq"/>
        </authorList>
    </citation>
    <scope>IDENTIFICATION</scope>
    <source>
        <tissue evidence="18">Whole Larva</tissue>
    </source>
</reference>
<keyword evidence="6" id="KW-0597">Phosphoprotein</keyword>
<dbReference type="InterPro" id="IPR001849">
    <property type="entry name" value="PH_domain"/>
</dbReference>
<proteinExistence type="inferred from homology"/>
<keyword evidence="10" id="KW-0009">Actin-binding</keyword>
<keyword evidence="3 11" id="KW-0728">SH3 domain</keyword>
<sequence length="3973" mass="460222">MSYYNVGGQVHYDQSRRSDIQYRTNMTQRDEVQKFEHGRIKVLQEERLHIQKKTFTKWMNSFLQKVRMEVEDLFVDLADGRKLLKLLEIISGEKLAKPNNGKMRVHKIENVNKSLAFLHTKVRLESIGAEDIVDGNPRLILGLIWTIILRFQIQEIEIDVDEENESSEKKSAKDALLLWAQRKTHGYPGVQINDFTGSWRSGLGFNALIHAHRPDLFDFNQLQPLRHIDNLNHAFDVANNELGIPSLLDAEDIDMNRPDEKSIMTYVASYYHTFARMKNEAKSGRRIEKIIGQMMQADKMKTRYDKLTTDLLEWIQKTVVALEERPFPNSLEGIQQLLINFGMYRTLEKPPKYIERSEIEALFFNINTQMKELRQPIFTPADGKLLQDIERAWDQLEKAEHRREVDLRAELRRQEKLELINYKFEKKSILRENYLKEMIQVLSDPRYGSNLTQVDATVKKHEAISADILAREERVLNLTQMCQELVKEKYRNSERVIAREEEVLTKWKELLALLNKHKFNLNRIGNVMSLLREIDTALANVNQLKMDVSSVDTGVHLLAVEELLQKHALQELQITSLGETERRLKRSVEQIIAQNPKEQDIIKTKFDELANSFKELQNMSKNRRALLEEARNFYQFLQDQEDEEAWLIEKQRICQAPITAKDLRGILSLQQKHKLLLDEIKTRKNKFDQLGHTGRLLINEKHPRAKEIQHCIDTNQQEWSTLEKLANERTKRLQDAAETYQFYADANEADSFLHEKKYILESQDYGSDEPSAQALLQRHRDLQGELNAYNGDIQSLNNQAERLISAGISNLEEEIPTEELFENKMIPIEVYEDEPVEKIEYRTVYEEQKVRQVKARYPYHDDRMSMAKGEVMFLLSENNPDWWCVRKADGTDGFAPANYLEEIQPRIIQKKVNKPEKVRTIEKVKKTKMVMQKVPVSGNKGQRVTKKTDDSNSVPKRRKNINDTYDECQEMSAKRHALLEDAIRLYRFYRECDDFEKWIKDKEKMLASDDPNQKVEQAINKHKKFVTDLSASKKRLEGIDAEVKEFEKQNHSQIDKVRARHRQITAAWDRLRKLGIQKEKSLEGASIVEIFLSTCGEAKDRMHDKLNNLDEAVLAHDLKTVQALQRRHEQLEREITPIEKTVNEIADLANSVISSNPHERANVSKTEDEIKDLWMQVKDKAQKRRAGLENAVGHQIFSNGANTLLAWVADVKNQLNADNTVRDVQTAENLLKNHQDLKHDIDAHRDEFTQVGDLGKKLLKSNSKLTDIPEKLTRLAEEQAALDRGWKEKQDWLQQCLQLQKFNKEADKIDAATSSHQAFLEYSELGNSLDEVEALLKQHREFANTLVAQDTALNTFDKQADNLIKANHYDSQGIDDRRKQVLQKRQAVKDLSQARSHALEASKNYQEFCAQVDDLRAWLAEKKKTASDESYRDLSNLERKLQKHEAFERELRANEGQLRTVNKLGQSLIAQNSYRKDDVAKTLKDLNDEWQSLVGTSLDKGRRLRQAETQHTYNTAVDSINNKLGEIEKKLNSPDVGNDLRSCKELLKKHEMLENELAQCSSRVDELANQSNEMTDDDHFDSAAVKEEAAVSKDRLKDLATPAKKRRDALEESLCFHKFRFDLDNELQWIKEHMPQASSENLGQNLHQTQNMYKKHKNLEDEILGHQPVIDKTLENGQGLIAQKHPEARTVQELCQSLTDAWNDLQSKAAERAQKLELSLKAQQYFFDASEVESWLNERKDVLASTDYGRDRDAATKLLTKHKALELELDTYSSIIAEMGRGAQAHVQSGHPESKAISERQAGLEHLVRSLQRRAAVRQQCLMESLFRHEYFLESEDLERWIAEQHQHAASEDYGQDYEHLQLLQAKFDDFKHRIEAGSERFKQCEDLAQKLITNKNPYIGEIGRKQQLLEDETVSDDVEAVTSRHEDIRTKWANLRDQIENRERRLHAAGEIHRFHRDVSDALSRIQEKNASLGTDLGRDLNSALSLLRKQEAFENELVVLEAQLQVLIDDAPRLMSTYPKNKKQIQDQQDLIVSAWQGLRERTEMRKDQLQASVDLQKFLTQVRNLTNWSTEVRAAMDADDNLRSMARAQALKDEHDALKVEIEAREELFQAVADMSTAMEKTGHYAANEVVEKCAALFEERERLHQAWHLKKIKLDQLMDLHLFMREAKQLENISNAQEAALGNLDFGESIEEVARQVKKHEEFEKLLNAQDEKFDSLLVTGDKLLMQKHFESGQIAVRLAEIQAKRLKVRQMCLDKKKQLHHALLYAEFVRDVADARNWISEKEKVQAEIKTGEVSNLEDKIKKLQKHQAFQAEVAANLGRMEEIRLKGETLIKQKHKASSHVAKQLYDLDEAWNRLLEEVESCGKGLEEAQDILEFNNQLDKIDAWIRDKEVMVQAADTGRDYEHCQALQRKLDDVDSDMRVDDTRIRIINALADKLIKQDHQGVQERKNDFIRKWQNLQGALTDYRNKLSGASEVHLFNRDVADTNHRIAEKVAAMQDQDVGKDLPGVEVLQRKQEAAEVEMTAVEKKLKDHERDSYKLSQKYPHNAVHITNQMENLQKQWNTLLDAKDNRRRALDGAYTKQKFLADTKDLEVWCSEMIKRMESRHKPTNVLEAVAQLELHDELKVEIDGRAEEFKKLINFGKEMGNSDNQINEVVEKLEQLQKNLLKTWTMHKQDLTHEYQLQGFKGHADQLDSWLASKEAFLNNDDVGENIRTVEALIRKHQDFEIMLPQQLVRITDLQDVATALYEDTRYDNNEVRSRMSAIISRKDNLIRLSNSRRKTLEESKALNEFVRNFHDVNSWLAEKIQVASDENYREPTNLQSKIQRHIAFEAEIVANRSRIKKVLNDGQELIDDGHFAAEEIANRLEGFEADAKLLQDLSQVKKDCLDDAYQALLFNRSLDEFEVWLSQIEQQLLSSDHGKDLATVNNLLKKHSSLEKEVQQHSKNCETINETAEDFAKRGHFMADELEDRAQKAITRYHQLQDPMQTRRDLLESSSMLHQFTRDVDDELQWLNDRLTMASSTDLGNTLTAVQSLQKKHLALEAELVSREPIVAGLVSRAAHLSASGHNAAPVINDKAAEVKSTLTKLRDMASIRKLRLQDALEAQTFYAEATEAEAWIGDKKPLLESGEIGRDEDSTQSLQRKLEGINCEIEAFRITITRLSKMSQELVDRQHYDSVNISRRRAEVDAKFKELENLLRERETCLAEALLFFGFTRECNEVQEWMSDQQTKAASEDYGTDVEHVELLTQAFETFLISLMNSKLRVQACIDNGNKLSMARSRHIGKVEQKVDEIKMLWEDLMELAQARKEALAGAKTVHMFDRTADETTTWIEEKENILNLDNYGHDLESIQALVRKHDAFETELLAVKEQVDYVNQEAKKLIDMYPDAEEHIRVKQEDTLAAWNDLEIQAEQRKEKLSQAEHLQSYYDQHQDLLAWINEMLAKITAPDLPQEATGAELLRERHKEHKVEIDAKSESFNHFFNTGNELIRNGHFLSHEIQGKLDLLEQRLELLHRIWYTRSIIYEQNLDVQLFKHDANTLENWMIVREATLRDPKVGDSIIQVEDMIRKHEDFENTIRAQEEKFAALKRMTLLEEAFTVQKQAELEARKAERERQEQERLAQRKKQEMQRFTEMRRAEEIKRGPEINGNYEKKKPDVAPPPPPTTNLTKSNSAAQMFGDRIRRGSDHSVKRAESMKVTAPPKLPKRTPSFTTRRRNSFKDKSPGHDFELPPVEIQTFLDRKQVLTAAGKRAQIRTWKNLYTVLCGQLLCFFKNVEDFSASKAMYPPLGIHNALCTVADDYNKRKHTFRLVMPDQSEYLFSCLSDQDMLDWVRKISFRAKLPPSQQLVHFEVQKQDYHDNELSSQSSRTSSPDVIDPVVMRDPTTISSNGNSVRHTIAGDHPPPPLPVSQPPNNGPRRHNTLDNSQDNHGYDEWSNTRGSRNSMAAGERKSSRLMDLFRKKRQPSTQF</sequence>
<feature type="compositionally biased region" description="Basic and acidic residues" evidence="13">
    <location>
        <begin position="3685"/>
        <end position="3700"/>
    </location>
</feature>
<evidence type="ECO:0000256" key="12">
    <source>
        <dbReference type="SAM" id="Coils"/>
    </source>
</evidence>
<dbReference type="SUPFAM" id="SSF46966">
    <property type="entry name" value="Spectrin repeat"/>
    <property type="match status" value="22"/>
</dbReference>
<comment type="subcellular location">
    <subcellularLocation>
        <location evidence="1">Cytoplasm</location>
    </subcellularLocation>
</comment>
<accession>A0ABM1N151</accession>
<evidence type="ECO:0000256" key="10">
    <source>
        <dbReference type="ARBA" id="ARBA00023203"/>
    </source>
</evidence>
<dbReference type="Proteomes" id="UP000695000">
    <property type="component" value="Unplaced"/>
</dbReference>
<feature type="region of interest" description="Disordered" evidence="13">
    <location>
        <begin position="3614"/>
        <end position="3731"/>
    </location>
</feature>
<gene>
    <name evidence="18" type="primary">LOC108565542</name>
</gene>
<evidence type="ECO:0000256" key="6">
    <source>
        <dbReference type="ARBA" id="ARBA00022553"/>
    </source>
</evidence>
<dbReference type="CDD" id="cd21194">
    <property type="entry name" value="CH_beta_spectrin_rpt2"/>
    <property type="match status" value="1"/>
</dbReference>
<evidence type="ECO:0000256" key="11">
    <source>
        <dbReference type="PROSITE-ProRule" id="PRU00192"/>
    </source>
</evidence>
<dbReference type="InterPro" id="IPR002017">
    <property type="entry name" value="Spectrin_repeat"/>
</dbReference>
<feature type="compositionally biased region" description="Polar residues" evidence="13">
    <location>
        <begin position="3927"/>
        <end position="3948"/>
    </location>
</feature>
<feature type="coiled-coil region" evidence="12">
    <location>
        <begin position="2933"/>
        <end position="2960"/>
    </location>
</feature>
<organism evidence="17 18">
    <name type="scientific">Nicrophorus vespilloides</name>
    <name type="common">Boreal carrion beetle</name>
    <dbReference type="NCBI Taxonomy" id="110193"/>
    <lineage>
        <taxon>Eukaryota</taxon>
        <taxon>Metazoa</taxon>
        <taxon>Ecdysozoa</taxon>
        <taxon>Arthropoda</taxon>
        <taxon>Hexapoda</taxon>
        <taxon>Insecta</taxon>
        <taxon>Pterygota</taxon>
        <taxon>Neoptera</taxon>
        <taxon>Endopterygota</taxon>
        <taxon>Coleoptera</taxon>
        <taxon>Polyphaga</taxon>
        <taxon>Staphyliniformia</taxon>
        <taxon>Silphidae</taxon>
        <taxon>Nicrophorinae</taxon>
        <taxon>Nicrophorus</taxon>
    </lineage>
</organism>
<evidence type="ECO:0000256" key="9">
    <source>
        <dbReference type="ARBA" id="ARBA00022737"/>
    </source>
</evidence>
<keyword evidence="8" id="KW-0493">Microtubule</keyword>
<feature type="coiled-coil region" evidence="12">
    <location>
        <begin position="1543"/>
        <end position="1570"/>
    </location>
</feature>
<feature type="domain" description="Calponin-homology (CH)" evidence="16">
    <location>
        <begin position="170"/>
        <end position="275"/>
    </location>
</feature>
<evidence type="ECO:0000259" key="15">
    <source>
        <dbReference type="PROSITE" id="PS50003"/>
    </source>
</evidence>
<evidence type="ECO:0000256" key="4">
    <source>
        <dbReference type="ARBA" id="ARBA00022467"/>
    </source>
</evidence>
<feature type="domain" description="Calponin-homology (CH)" evidence="16">
    <location>
        <begin position="49"/>
        <end position="152"/>
    </location>
</feature>
<dbReference type="InterPro" id="IPR036872">
    <property type="entry name" value="CH_dom_sf"/>
</dbReference>
<keyword evidence="17" id="KW-1185">Reference proteome</keyword>
<dbReference type="InterPro" id="IPR036028">
    <property type="entry name" value="SH3-like_dom_sf"/>
</dbReference>
<dbReference type="PROSITE" id="PS50002">
    <property type="entry name" value="SH3"/>
    <property type="match status" value="1"/>
</dbReference>
<dbReference type="Gene3D" id="2.30.30.40">
    <property type="entry name" value="SH3 Domains"/>
    <property type="match status" value="1"/>
</dbReference>
<evidence type="ECO:0000313" key="18">
    <source>
        <dbReference type="RefSeq" id="XP_017780551.1"/>
    </source>
</evidence>
<dbReference type="PANTHER" id="PTHR11915">
    <property type="entry name" value="SPECTRIN/FILAMIN RELATED CYTOSKELETAL PROTEIN"/>
    <property type="match status" value="1"/>
</dbReference>
<dbReference type="SUPFAM" id="SSF50044">
    <property type="entry name" value="SH3-domain"/>
    <property type="match status" value="1"/>
</dbReference>
<feature type="compositionally biased region" description="Basic residues" evidence="13">
    <location>
        <begin position="3964"/>
        <end position="3973"/>
    </location>
</feature>
<dbReference type="Pfam" id="PF00435">
    <property type="entry name" value="Spectrin"/>
    <property type="match status" value="30"/>
</dbReference>
<feature type="compositionally biased region" description="Basic and acidic residues" evidence="13">
    <location>
        <begin position="3614"/>
        <end position="3662"/>
    </location>
</feature>
<evidence type="ECO:0000256" key="5">
    <source>
        <dbReference type="ARBA" id="ARBA00022490"/>
    </source>
</evidence>
<dbReference type="SMART" id="SM00326">
    <property type="entry name" value="SH3"/>
    <property type="match status" value="1"/>
</dbReference>
<dbReference type="PROSITE" id="PS00019">
    <property type="entry name" value="ACTININ_1"/>
    <property type="match status" value="1"/>
</dbReference>
<evidence type="ECO:0000259" key="14">
    <source>
        <dbReference type="PROSITE" id="PS50002"/>
    </source>
</evidence>
<feature type="region of interest" description="Disordered" evidence="13">
    <location>
        <begin position="3863"/>
        <end position="3973"/>
    </location>
</feature>
<evidence type="ECO:0000256" key="1">
    <source>
        <dbReference type="ARBA" id="ARBA00004496"/>
    </source>
</evidence>
<dbReference type="InterPro" id="IPR041681">
    <property type="entry name" value="PH_9"/>
</dbReference>
<evidence type="ECO:0000256" key="8">
    <source>
        <dbReference type="ARBA" id="ARBA00022701"/>
    </source>
</evidence>
<comment type="similarity">
    <text evidence="2">Belongs to the spectrin family.</text>
</comment>
<feature type="compositionally biased region" description="Basic and acidic residues" evidence="13">
    <location>
        <begin position="3952"/>
        <end position="3963"/>
    </location>
</feature>
<dbReference type="Gene3D" id="2.30.29.30">
    <property type="entry name" value="Pleckstrin-homology domain (PH domain)/Phosphotyrosine-binding domain (PTB)"/>
    <property type="match status" value="1"/>
</dbReference>
<dbReference type="SUPFAM" id="SSF47576">
    <property type="entry name" value="Calponin-homology domain, CH-domain"/>
    <property type="match status" value="1"/>
</dbReference>
<evidence type="ECO:0000256" key="13">
    <source>
        <dbReference type="SAM" id="MobiDB-lite"/>
    </source>
</evidence>
<dbReference type="CDD" id="cd10571">
    <property type="entry name" value="PH_beta_spectrin"/>
    <property type="match status" value="1"/>
</dbReference>
<feature type="domain" description="SH3" evidence="14">
    <location>
        <begin position="848"/>
        <end position="905"/>
    </location>
</feature>
<dbReference type="PRINTS" id="PR00683">
    <property type="entry name" value="SPECTRINPH"/>
</dbReference>
<dbReference type="CDD" id="cd21193">
    <property type="entry name" value="CH_beta_spectrin_rpt1"/>
    <property type="match status" value="1"/>
</dbReference>
<dbReference type="Gene3D" id="1.10.418.10">
    <property type="entry name" value="Calponin-like domain"/>
    <property type="match status" value="2"/>
</dbReference>